<organism evidence="16 17">
    <name type="scientific">[Clostridium] aminophilum</name>
    <dbReference type="NCBI Taxonomy" id="1526"/>
    <lineage>
        <taxon>Bacteria</taxon>
        <taxon>Bacillati</taxon>
        <taxon>Bacillota</taxon>
        <taxon>Clostridia</taxon>
        <taxon>Lachnospirales</taxon>
        <taxon>Lachnospiraceae</taxon>
    </lineage>
</organism>
<dbReference type="SMART" id="SM00904">
    <property type="entry name" value="Flavokinase"/>
    <property type="match status" value="1"/>
</dbReference>
<dbReference type="EC" id="2.7.1.26" evidence="14"/>
<dbReference type="Gene3D" id="3.40.50.620">
    <property type="entry name" value="HUPs"/>
    <property type="match status" value="1"/>
</dbReference>
<evidence type="ECO:0000256" key="9">
    <source>
        <dbReference type="ARBA" id="ARBA00022827"/>
    </source>
</evidence>
<name>A0A1I6IBI6_9FIRM</name>
<dbReference type="InterPro" id="IPR015865">
    <property type="entry name" value="Riboflavin_kinase_bac/euk"/>
</dbReference>
<dbReference type="RefSeq" id="WP_031471159.1">
    <property type="nucleotide sequence ID" value="NZ_FOZC01000001.1"/>
</dbReference>
<dbReference type="SUPFAM" id="SSF82114">
    <property type="entry name" value="Riboflavin kinase-like"/>
    <property type="match status" value="1"/>
</dbReference>
<dbReference type="Pfam" id="PF01687">
    <property type="entry name" value="Flavokinase"/>
    <property type="match status" value="1"/>
</dbReference>
<dbReference type="InterPro" id="IPR014729">
    <property type="entry name" value="Rossmann-like_a/b/a_fold"/>
</dbReference>
<dbReference type="PANTHER" id="PTHR22749:SF6">
    <property type="entry name" value="RIBOFLAVIN KINASE"/>
    <property type="match status" value="1"/>
</dbReference>
<dbReference type="GO" id="GO:0005524">
    <property type="term" value="F:ATP binding"/>
    <property type="evidence" value="ECO:0007669"/>
    <property type="project" value="UniProtKB-UniRule"/>
</dbReference>
<dbReference type="PIRSF" id="PIRSF004491">
    <property type="entry name" value="FAD_Synth"/>
    <property type="match status" value="1"/>
</dbReference>
<evidence type="ECO:0000256" key="13">
    <source>
        <dbReference type="ARBA" id="ARBA00049494"/>
    </source>
</evidence>
<dbReference type="GO" id="GO:0003919">
    <property type="term" value="F:FMN adenylyltransferase activity"/>
    <property type="evidence" value="ECO:0007669"/>
    <property type="project" value="UniProtKB-UniRule"/>
</dbReference>
<dbReference type="GO" id="GO:0009398">
    <property type="term" value="P:FMN biosynthetic process"/>
    <property type="evidence" value="ECO:0007669"/>
    <property type="project" value="UniProtKB-UniRule"/>
</dbReference>
<comment type="catalytic activity">
    <reaction evidence="12 14">
        <text>riboflavin + ATP = FMN + ADP + H(+)</text>
        <dbReference type="Rhea" id="RHEA:14357"/>
        <dbReference type="ChEBI" id="CHEBI:15378"/>
        <dbReference type="ChEBI" id="CHEBI:30616"/>
        <dbReference type="ChEBI" id="CHEBI:57986"/>
        <dbReference type="ChEBI" id="CHEBI:58210"/>
        <dbReference type="ChEBI" id="CHEBI:456216"/>
        <dbReference type="EC" id="2.7.1.26"/>
    </reaction>
</comment>
<dbReference type="GO" id="GO:0008531">
    <property type="term" value="F:riboflavin kinase activity"/>
    <property type="evidence" value="ECO:0007669"/>
    <property type="project" value="UniProtKB-UniRule"/>
</dbReference>
<evidence type="ECO:0000256" key="14">
    <source>
        <dbReference type="PIRNR" id="PIRNR004491"/>
    </source>
</evidence>
<evidence type="ECO:0000256" key="11">
    <source>
        <dbReference type="ARBA" id="ARBA00023268"/>
    </source>
</evidence>
<dbReference type="AlphaFoldDB" id="A0A1I6IBI6"/>
<proteinExistence type="inferred from homology"/>
<dbReference type="NCBIfam" id="NF004162">
    <property type="entry name" value="PRK05627.1-5"/>
    <property type="match status" value="1"/>
</dbReference>
<protein>
    <recommendedName>
        <fullName evidence="14">Riboflavin biosynthesis protein</fullName>
    </recommendedName>
    <domain>
        <recommendedName>
            <fullName evidence="14">Riboflavin kinase</fullName>
            <ecNumber evidence="14">2.7.1.26</ecNumber>
        </recommendedName>
        <alternativeName>
            <fullName evidence="14">Flavokinase</fullName>
        </alternativeName>
    </domain>
    <domain>
        <recommendedName>
            <fullName evidence="14">FMN adenylyltransferase</fullName>
            <ecNumber evidence="14">2.7.7.2</ecNumber>
        </recommendedName>
        <alternativeName>
            <fullName evidence="14">FAD pyrophosphorylase</fullName>
        </alternativeName>
        <alternativeName>
            <fullName evidence="14">FAD synthase</fullName>
        </alternativeName>
    </domain>
</protein>
<sequence length="310" mass="35077">MQYIIGTREFQIEEPTAVTIGKFDGLHRGHMKLLDEVFRFRKAGMKTAVFTFETAPGSLMSGRMQTMITTNEERRRNLEQAGIDYLVEYPFNTTVAHMSPEDFVRKVLTDQMHARAVIAGTDCSFGYKGAGNAALLRKLGPEYGFRAVIVDKLMDGDREISSTYVREELAAGHIRKANELLGYEYSISGEVVHGQHLGSTLGFPTANILPPAQKHLPVFGVYLSETEVDGVWYPSLTNIGRKPTIEGLHPVSAETFLYDFDQSIYGKTIEVRMLDFFRPEMKFDSLNQLRAQVDSDKVRGRQEHEKRNRV</sequence>
<dbReference type="EMBL" id="FOZC01000001">
    <property type="protein sequence ID" value="SFR64185.1"/>
    <property type="molecule type" value="Genomic_DNA"/>
</dbReference>
<evidence type="ECO:0000313" key="16">
    <source>
        <dbReference type="EMBL" id="SFR64185.1"/>
    </source>
</evidence>
<comment type="pathway">
    <text evidence="2 14">Cofactor biosynthesis; FMN biosynthesis; FMN from riboflavin (ATP route): step 1/1.</text>
</comment>
<keyword evidence="6 14" id="KW-0548">Nucleotidyltransferase</keyword>
<evidence type="ECO:0000256" key="5">
    <source>
        <dbReference type="ARBA" id="ARBA00022679"/>
    </source>
</evidence>
<keyword evidence="5 14" id="KW-0808">Transferase</keyword>
<keyword evidence="9 14" id="KW-0274">FAD</keyword>
<evidence type="ECO:0000313" key="17">
    <source>
        <dbReference type="Proteomes" id="UP000214760"/>
    </source>
</evidence>
<dbReference type="GO" id="GO:0009231">
    <property type="term" value="P:riboflavin biosynthetic process"/>
    <property type="evidence" value="ECO:0007669"/>
    <property type="project" value="InterPro"/>
</dbReference>
<evidence type="ECO:0000259" key="15">
    <source>
        <dbReference type="SMART" id="SM00904"/>
    </source>
</evidence>
<evidence type="ECO:0000256" key="4">
    <source>
        <dbReference type="ARBA" id="ARBA00022643"/>
    </source>
</evidence>
<dbReference type="Gene3D" id="2.40.30.30">
    <property type="entry name" value="Riboflavin kinase-like"/>
    <property type="match status" value="1"/>
</dbReference>
<comment type="pathway">
    <text evidence="1 14">Cofactor biosynthesis; FAD biosynthesis; FAD from FMN: step 1/1.</text>
</comment>
<dbReference type="CDD" id="cd02064">
    <property type="entry name" value="FAD_synthetase_N"/>
    <property type="match status" value="1"/>
</dbReference>
<accession>A0A1I6IBI6</accession>
<evidence type="ECO:0000256" key="10">
    <source>
        <dbReference type="ARBA" id="ARBA00022840"/>
    </source>
</evidence>
<evidence type="ECO:0000256" key="1">
    <source>
        <dbReference type="ARBA" id="ARBA00004726"/>
    </source>
</evidence>
<dbReference type="UniPathway" id="UPA00276">
    <property type="reaction ID" value="UER00406"/>
</dbReference>
<evidence type="ECO:0000256" key="12">
    <source>
        <dbReference type="ARBA" id="ARBA00047880"/>
    </source>
</evidence>
<dbReference type="Pfam" id="PF06574">
    <property type="entry name" value="FAD_syn"/>
    <property type="match status" value="1"/>
</dbReference>
<dbReference type="Proteomes" id="UP000214760">
    <property type="component" value="Unassembled WGS sequence"/>
</dbReference>
<evidence type="ECO:0000256" key="8">
    <source>
        <dbReference type="ARBA" id="ARBA00022777"/>
    </source>
</evidence>
<evidence type="ECO:0000256" key="2">
    <source>
        <dbReference type="ARBA" id="ARBA00005201"/>
    </source>
</evidence>
<dbReference type="InterPro" id="IPR015864">
    <property type="entry name" value="FAD_synthase"/>
</dbReference>
<dbReference type="FunFam" id="3.40.50.620:FF:000021">
    <property type="entry name" value="Riboflavin biosynthesis protein"/>
    <property type="match status" value="1"/>
</dbReference>
<evidence type="ECO:0000256" key="3">
    <source>
        <dbReference type="ARBA" id="ARBA00022630"/>
    </source>
</evidence>
<gene>
    <name evidence="16" type="ORF">SAMN02910262_00185</name>
</gene>
<keyword evidence="11" id="KW-0511">Multifunctional enzyme</keyword>
<dbReference type="SUPFAM" id="SSF52374">
    <property type="entry name" value="Nucleotidylyl transferase"/>
    <property type="match status" value="1"/>
</dbReference>
<feature type="domain" description="Riboflavin kinase" evidence="15">
    <location>
        <begin position="180"/>
        <end position="305"/>
    </location>
</feature>
<evidence type="ECO:0000256" key="6">
    <source>
        <dbReference type="ARBA" id="ARBA00022695"/>
    </source>
</evidence>
<dbReference type="GO" id="GO:0006747">
    <property type="term" value="P:FAD biosynthetic process"/>
    <property type="evidence" value="ECO:0007669"/>
    <property type="project" value="UniProtKB-UniRule"/>
</dbReference>
<comment type="catalytic activity">
    <reaction evidence="13 14">
        <text>FMN + ATP + H(+) = FAD + diphosphate</text>
        <dbReference type="Rhea" id="RHEA:17237"/>
        <dbReference type="ChEBI" id="CHEBI:15378"/>
        <dbReference type="ChEBI" id="CHEBI:30616"/>
        <dbReference type="ChEBI" id="CHEBI:33019"/>
        <dbReference type="ChEBI" id="CHEBI:57692"/>
        <dbReference type="ChEBI" id="CHEBI:58210"/>
        <dbReference type="EC" id="2.7.7.2"/>
    </reaction>
</comment>
<evidence type="ECO:0000256" key="7">
    <source>
        <dbReference type="ARBA" id="ARBA00022741"/>
    </source>
</evidence>
<keyword evidence="7 14" id="KW-0547">Nucleotide-binding</keyword>
<dbReference type="EC" id="2.7.7.2" evidence="14"/>
<dbReference type="InterPro" id="IPR002606">
    <property type="entry name" value="Riboflavin_kinase_bac"/>
</dbReference>
<keyword evidence="3 14" id="KW-0285">Flavoprotein</keyword>
<keyword evidence="8 14" id="KW-0418">Kinase</keyword>
<dbReference type="NCBIfam" id="TIGR00083">
    <property type="entry name" value="ribF"/>
    <property type="match status" value="1"/>
</dbReference>
<dbReference type="InterPro" id="IPR023468">
    <property type="entry name" value="Riboflavin_kinase"/>
</dbReference>
<dbReference type="InterPro" id="IPR023465">
    <property type="entry name" value="Riboflavin_kinase_dom_sf"/>
</dbReference>
<keyword evidence="4 14" id="KW-0288">FMN</keyword>
<dbReference type="PANTHER" id="PTHR22749">
    <property type="entry name" value="RIBOFLAVIN KINASE/FMN ADENYLYLTRANSFERASE"/>
    <property type="match status" value="1"/>
</dbReference>
<comment type="similarity">
    <text evidence="14">Belongs to the ribF family.</text>
</comment>
<dbReference type="UniPathway" id="UPA00277">
    <property type="reaction ID" value="UER00407"/>
</dbReference>
<keyword evidence="10 14" id="KW-0067">ATP-binding</keyword>
<reference evidence="16 17" key="1">
    <citation type="submission" date="2016-10" db="EMBL/GenBank/DDBJ databases">
        <authorList>
            <person name="de Groot N.N."/>
        </authorList>
    </citation>
    <scope>NUCLEOTIDE SEQUENCE [LARGE SCALE GENOMIC DNA]</scope>
    <source>
        <strain evidence="16 17">F</strain>
    </source>
</reference>